<keyword evidence="4 5" id="KW-0378">Hydrolase</keyword>
<dbReference type="PANTHER" id="PTHR43194">
    <property type="entry name" value="HYDROLASE ALPHA/BETA FOLD FAMILY"/>
    <property type="match status" value="1"/>
</dbReference>
<dbReference type="AlphaFoldDB" id="A0A2X4U4R5"/>
<dbReference type="Gene3D" id="3.40.50.1820">
    <property type="entry name" value="alpha/beta hydrolase"/>
    <property type="match status" value="1"/>
</dbReference>
<feature type="binding site" evidence="5">
    <location>
        <position position="237"/>
    </location>
    <ligand>
        <name>substrate</name>
    </ligand>
</feature>
<dbReference type="HAMAP" id="MF_01260">
    <property type="entry name" value="Carboxylester"/>
    <property type="match status" value="1"/>
</dbReference>
<evidence type="ECO:0000256" key="5">
    <source>
        <dbReference type="HAMAP-Rule" id="MF_01260"/>
    </source>
</evidence>
<dbReference type="InterPro" id="IPR050228">
    <property type="entry name" value="Carboxylesterase_BioH"/>
</dbReference>
<evidence type="ECO:0000313" key="7">
    <source>
        <dbReference type="EMBL" id="SQI34776.1"/>
    </source>
</evidence>
<dbReference type="GO" id="GO:0009102">
    <property type="term" value="P:biotin biosynthetic process"/>
    <property type="evidence" value="ECO:0007669"/>
    <property type="project" value="UniProtKB-UniRule"/>
</dbReference>
<sequence length="265" mass="28771">MASLFKQTIGEGQRDLVLLHGWGLNAEVWHCITGRLTPHFRLYLIDLPGYGRSRGFGSLGLRDMAEIVMANVPTGALWLGWSMGGLVASRAALDSPEKVAGLITVSSSPCFVEKAQEGWPGIRPAVLRGFERQLSADFQLTVHRFLELQALGAPDAQADVQLLKQAIAACPMPDVEILNGGLALLDNSDLRAELRDLTVPGLRLYGSQDGLVPRRVVPLVDELWPGSTSKTIAHAAHAPFVSHPEEFCREVMAFAGRVLGNKCEE</sequence>
<gene>
    <name evidence="5 7" type="primary">bioH</name>
    <name evidence="7" type="ORF">NCTC12151_00237</name>
</gene>
<dbReference type="UniPathway" id="UPA00078"/>
<feature type="domain" description="AB hydrolase-1" evidence="6">
    <location>
        <begin position="16"/>
        <end position="244"/>
    </location>
</feature>
<evidence type="ECO:0000256" key="3">
    <source>
        <dbReference type="ARBA" id="ARBA00022756"/>
    </source>
</evidence>
<dbReference type="Proteomes" id="UP000249005">
    <property type="component" value="Chromosome 1"/>
</dbReference>
<dbReference type="SUPFAM" id="SSF53474">
    <property type="entry name" value="alpha/beta-Hydrolases"/>
    <property type="match status" value="1"/>
</dbReference>
<comment type="subcellular location">
    <subcellularLocation>
        <location evidence="5">Cytoplasm</location>
    </subcellularLocation>
</comment>
<comment type="subunit">
    <text evidence="5">Monomer.</text>
</comment>
<dbReference type="PANTHER" id="PTHR43194:SF5">
    <property type="entry name" value="PIMELOYL-[ACYL-CARRIER PROTEIN] METHYL ESTER ESTERASE"/>
    <property type="match status" value="1"/>
</dbReference>
<feature type="binding site" evidence="5">
    <location>
        <position position="22"/>
    </location>
    <ligand>
        <name>substrate</name>
    </ligand>
</feature>
<evidence type="ECO:0000259" key="6">
    <source>
        <dbReference type="Pfam" id="PF00561"/>
    </source>
</evidence>
<feature type="active site" evidence="5">
    <location>
        <position position="237"/>
    </location>
</feature>
<dbReference type="EC" id="3.1.1.85" evidence="5"/>
<proteinExistence type="inferred from homology"/>
<accession>A0A2X4U4R5</accession>
<comment type="catalytic activity">
    <reaction evidence="5">
        <text>6-carboxyhexanoyl-[ACP] methyl ester + H2O = 6-carboxyhexanoyl-[ACP] + methanol + H(+)</text>
        <dbReference type="Rhea" id="RHEA:42700"/>
        <dbReference type="Rhea" id="RHEA-COMP:9955"/>
        <dbReference type="Rhea" id="RHEA-COMP:10186"/>
        <dbReference type="ChEBI" id="CHEBI:15377"/>
        <dbReference type="ChEBI" id="CHEBI:15378"/>
        <dbReference type="ChEBI" id="CHEBI:17790"/>
        <dbReference type="ChEBI" id="CHEBI:78846"/>
        <dbReference type="ChEBI" id="CHEBI:82735"/>
        <dbReference type="EC" id="3.1.1.85"/>
    </reaction>
</comment>
<dbReference type="KEGG" id="lri:NCTC12151_00237"/>
<keyword evidence="3 5" id="KW-0093">Biotin biosynthesis</keyword>
<dbReference type="Pfam" id="PF00561">
    <property type="entry name" value="Abhydrolase_1"/>
    <property type="match status" value="1"/>
</dbReference>
<feature type="active site" description="Nucleophile" evidence="5">
    <location>
        <position position="82"/>
    </location>
</feature>
<dbReference type="OrthoDB" id="9780744at2"/>
<name>A0A2X4U4R5_9GAMM</name>
<comment type="function">
    <text evidence="5">The physiological role of BioH is to remove the methyl group introduced by BioC when the pimeloyl moiety is complete. It allows to synthesize pimeloyl-ACP via the fatty acid synthetic pathway through the hydrolysis of the ester bonds of pimeloyl-ACP esters.</text>
</comment>
<comment type="pathway">
    <text evidence="5">Cofactor biosynthesis; biotin biosynthesis.</text>
</comment>
<organism evidence="7 8">
    <name type="scientific">Leminorella richardii</name>
    <dbReference type="NCBI Taxonomy" id="158841"/>
    <lineage>
        <taxon>Bacteria</taxon>
        <taxon>Pseudomonadati</taxon>
        <taxon>Pseudomonadota</taxon>
        <taxon>Gammaproteobacteria</taxon>
        <taxon>Enterobacterales</taxon>
        <taxon>Budviciaceae</taxon>
        <taxon>Leminorella</taxon>
    </lineage>
</organism>
<evidence type="ECO:0000256" key="1">
    <source>
        <dbReference type="ARBA" id="ARBA00022487"/>
    </source>
</evidence>
<comment type="similarity">
    <text evidence="5">Belongs to the AB hydrolase superfamily. Carboxylesterase BioH family.</text>
</comment>
<keyword evidence="2 5" id="KW-0963">Cytoplasm</keyword>
<dbReference type="InterPro" id="IPR000073">
    <property type="entry name" value="AB_hydrolase_1"/>
</dbReference>
<protein>
    <recommendedName>
        <fullName evidence="5">Pimeloyl-[acyl-carrier protein] methyl ester esterase</fullName>
        <ecNumber evidence="5">3.1.1.85</ecNumber>
    </recommendedName>
    <alternativeName>
        <fullName evidence="5">Biotin synthesis protein BioH</fullName>
    </alternativeName>
    <alternativeName>
        <fullName evidence="5">Carboxylesterase BioH</fullName>
    </alternativeName>
</protein>
<dbReference type="RefSeq" id="WP_111738931.1">
    <property type="nucleotide sequence ID" value="NZ_LR698987.1"/>
</dbReference>
<dbReference type="InterPro" id="IPR010076">
    <property type="entry name" value="BioH"/>
</dbReference>
<dbReference type="InterPro" id="IPR029058">
    <property type="entry name" value="AB_hydrolase_fold"/>
</dbReference>
<feature type="binding site" evidence="5">
    <location>
        <begin position="82"/>
        <end position="83"/>
    </location>
    <ligand>
        <name>substrate</name>
    </ligand>
</feature>
<feature type="active site" evidence="5">
    <location>
        <position position="209"/>
    </location>
</feature>
<evidence type="ECO:0000256" key="2">
    <source>
        <dbReference type="ARBA" id="ARBA00022490"/>
    </source>
</evidence>
<dbReference type="EMBL" id="LS483470">
    <property type="protein sequence ID" value="SQI34776.1"/>
    <property type="molecule type" value="Genomic_DNA"/>
</dbReference>
<dbReference type="GO" id="GO:0090499">
    <property type="term" value="F:pimelyl-[acyl-carrier protein] methyl ester esterase activity"/>
    <property type="evidence" value="ECO:0007669"/>
    <property type="project" value="UniProtKB-EC"/>
</dbReference>
<keyword evidence="8" id="KW-1185">Reference proteome</keyword>
<evidence type="ECO:0000256" key="4">
    <source>
        <dbReference type="ARBA" id="ARBA00022801"/>
    </source>
</evidence>
<evidence type="ECO:0000313" key="8">
    <source>
        <dbReference type="Proteomes" id="UP000249005"/>
    </source>
</evidence>
<keyword evidence="1 5" id="KW-0719">Serine esterase</keyword>
<dbReference type="GO" id="GO:0005737">
    <property type="term" value="C:cytoplasm"/>
    <property type="evidence" value="ECO:0007669"/>
    <property type="project" value="UniProtKB-SubCell"/>
</dbReference>
<dbReference type="NCBIfam" id="TIGR01738">
    <property type="entry name" value="bioH"/>
    <property type="match status" value="1"/>
</dbReference>
<feature type="binding site" evidence="5">
    <location>
        <begin position="145"/>
        <end position="149"/>
    </location>
    <ligand>
        <name>substrate</name>
    </ligand>
</feature>
<reference evidence="7 8" key="1">
    <citation type="submission" date="2018-06" db="EMBL/GenBank/DDBJ databases">
        <authorList>
            <consortium name="Pathogen Informatics"/>
            <person name="Doyle S."/>
        </authorList>
    </citation>
    <scope>NUCLEOTIDE SEQUENCE [LARGE SCALE GENOMIC DNA]</scope>
    <source>
        <strain evidence="7 8">NCTC12151</strain>
    </source>
</reference>